<dbReference type="Pfam" id="PF05133">
    <property type="entry name" value="SPP1_portal"/>
    <property type="match status" value="1"/>
</dbReference>
<name>A0A8S5LN20_9CAUD</name>
<organism evidence="1">
    <name type="scientific">Siphoviridae sp. ctDuC3</name>
    <dbReference type="NCBI Taxonomy" id="2827563"/>
    <lineage>
        <taxon>Viruses</taxon>
        <taxon>Duplodnaviria</taxon>
        <taxon>Heunggongvirae</taxon>
        <taxon>Uroviricota</taxon>
        <taxon>Caudoviricetes</taxon>
    </lineage>
</organism>
<proteinExistence type="predicted"/>
<dbReference type="InterPro" id="IPR006428">
    <property type="entry name" value="Portal_SPP1-type"/>
</dbReference>
<evidence type="ECO:0000313" key="1">
    <source>
        <dbReference type="EMBL" id="DAD71259.1"/>
    </source>
</evidence>
<reference evidence="1" key="1">
    <citation type="journal article" date="2021" name="Proc. Natl. Acad. Sci. U.S.A.">
        <title>A Catalog of Tens of Thousands of Viruses from Human Metagenomes Reveals Hidden Associations with Chronic Diseases.</title>
        <authorList>
            <person name="Tisza M.J."/>
            <person name="Buck C.B."/>
        </authorList>
    </citation>
    <scope>NUCLEOTIDE SEQUENCE</scope>
    <source>
        <strain evidence="1">CtDuC3</strain>
    </source>
</reference>
<protein>
    <submittedName>
        <fullName evidence="1">PORTAL PROTEIN</fullName>
    </submittedName>
</protein>
<dbReference type="NCBIfam" id="TIGR01538">
    <property type="entry name" value="portal_SPP1"/>
    <property type="match status" value="1"/>
</dbReference>
<dbReference type="EMBL" id="BK015879">
    <property type="protein sequence ID" value="DAD71259.1"/>
    <property type="molecule type" value="Genomic_DNA"/>
</dbReference>
<accession>A0A8S5LN20</accession>
<dbReference type="InterPro" id="IPR021145">
    <property type="entry name" value="Portal_protein_SPP1_Gp6-like"/>
</dbReference>
<sequence>MRQSQEQTQNTPQIFSIEVITIYKFNLDKNEELTPELVGKIIRSFQIKVQPFLKESYGYYTGAGQAIMSRVQGDASRPNNRIVKNYCSTIVDNFQGYLTGTPITYAAKGNTDIEALQKILNANDVTNEDSEFLRQALIYGIAYELTYINEDNDLRFKAINPESAIPVFSDDLDNQLLYMITFSPIANWDEALPTAYRVSIYDDSRIYTYKATNDFNSFVLLDETQHFFGEVPFSIFNLNADNASIFERVIPLQDAYNTLLSDEVNDFQAFVDAYMVMRNITADAEDLAAMKESRTILIDGDSDVSYLTKNINDTQIQNLLENLNKSIHTISNSPDFSSEEFNSGVSSGIALQFKLVGFNNIASNIQARMEKALGKRIDFMNAILRLVDTDDMDIEISFTHNLPSSITDTVNAVNALRGLVSDETLLAQIPFIDDVQTELEKIAAQDERMMPSFSNHFEDDEDEEAEEA</sequence>